<evidence type="ECO:0000259" key="1">
    <source>
        <dbReference type="Pfam" id="PF10263"/>
    </source>
</evidence>
<protein>
    <submittedName>
        <fullName evidence="2">SprT-like protein</fullName>
    </submittedName>
</protein>
<accession>A0A1G8YF72</accession>
<dbReference type="OrthoDB" id="2666931at2"/>
<gene>
    <name evidence="2" type="ORF">SAMN05216187_10487</name>
</gene>
<reference evidence="3" key="1">
    <citation type="submission" date="2016-10" db="EMBL/GenBank/DDBJ databases">
        <authorList>
            <person name="Varghese N."/>
            <person name="Submissions S."/>
        </authorList>
    </citation>
    <scope>NUCLEOTIDE SEQUENCE [LARGE SCALE GENOMIC DNA]</scope>
    <source>
        <strain evidence="3">CGMCC 1.8911</strain>
    </source>
</reference>
<proteinExistence type="predicted"/>
<feature type="domain" description="SprT-like" evidence="1">
    <location>
        <begin position="21"/>
        <end position="108"/>
    </location>
</feature>
<evidence type="ECO:0000313" key="2">
    <source>
        <dbReference type="EMBL" id="SDK01307.1"/>
    </source>
</evidence>
<dbReference type="RefSeq" id="WP_092596317.1">
    <property type="nucleotide sequence ID" value="NZ_FNFI01000004.1"/>
</dbReference>
<name>A0A1G8YF72_9STAP</name>
<organism evidence="2 3">
    <name type="scientific">Jeotgalicoccus aerolatus</name>
    <dbReference type="NCBI Taxonomy" id="709510"/>
    <lineage>
        <taxon>Bacteria</taxon>
        <taxon>Bacillati</taxon>
        <taxon>Bacillota</taxon>
        <taxon>Bacilli</taxon>
        <taxon>Bacillales</taxon>
        <taxon>Staphylococcaceae</taxon>
        <taxon>Jeotgalicoccus</taxon>
    </lineage>
</organism>
<dbReference type="Proteomes" id="UP000242700">
    <property type="component" value="Unassembled WGS sequence"/>
</dbReference>
<evidence type="ECO:0000313" key="3">
    <source>
        <dbReference type="Proteomes" id="UP000242700"/>
    </source>
</evidence>
<dbReference type="GO" id="GO:0006950">
    <property type="term" value="P:response to stress"/>
    <property type="evidence" value="ECO:0007669"/>
    <property type="project" value="UniProtKB-ARBA"/>
</dbReference>
<dbReference type="EMBL" id="FNFI01000004">
    <property type="protein sequence ID" value="SDK01307.1"/>
    <property type="molecule type" value="Genomic_DNA"/>
</dbReference>
<dbReference type="Pfam" id="PF10263">
    <property type="entry name" value="SprT-like"/>
    <property type="match status" value="1"/>
</dbReference>
<dbReference type="InterPro" id="IPR006640">
    <property type="entry name" value="SprT-like_domain"/>
</dbReference>
<sequence length="127" mass="15192">MSCHFTEEDLVNYARRFAKEHWGREFDIRIELVNRDWRRKLASYHFNSKTGNKFIRMSKVVNRRYSNEEVLNSLLHEMVHWVLHTTGKPFRDDSKEFVAECIRVGASFSKTKTAQRAFKDYSKSLDN</sequence>
<dbReference type="AlphaFoldDB" id="A0A1G8YF72"/>